<keyword evidence="4" id="KW-1185">Reference proteome</keyword>
<evidence type="ECO:0000313" key="4">
    <source>
        <dbReference type="Proteomes" id="UP001475781"/>
    </source>
</evidence>
<evidence type="ECO:0000256" key="1">
    <source>
        <dbReference type="SAM" id="SignalP"/>
    </source>
</evidence>
<dbReference type="SUPFAM" id="SSF56935">
    <property type="entry name" value="Porins"/>
    <property type="match status" value="1"/>
</dbReference>
<reference evidence="3 4" key="1">
    <citation type="submission" date="2022-07" db="EMBL/GenBank/DDBJ databases">
        <title>A copper resistant bacterium isolated from sediment samples of deep sea hydrothermal areas.</title>
        <authorList>
            <person name="Zeng X."/>
        </authorList>
    </citation>
    <scope>NUCLEOTIDE SEQUENCE [LARGE SCALE GENOMIC DNA]</scope>
    <source>
        <strain evidence="4">CuT 6</strain>
    </source>
</reference>
<dbReference type="InterPro" id="IPR023614">
    <property type="entry name" value="Porin_dom_sf"/>
</dbReference>
<sequence>MIENNNVLMSFNNRSFRKAPLAVALSLLTAGVASPAFAEVSFESDSGWKFGINGHIPVFALMSDNDNLEEDAFRITTGFNPATAQFNVYAPTQYGLNVSGHFQLNSHLSGADGVQNSGFGRVDFGRVSGVESRVAEFAVSGGFGVVNIGKGYGIFGVPAIGDTGSAKGMGLFAPNNGDSTAGRIGNGYFYANFNPRVMYTSPTMSGLTFKVGLFQPEKPKSGVIDFPGAADPAAAAEATNASVGTESPRIEANVVWSGDMVTLWSSGFSQSVSVKDPAVEDFTMTGVDFGGALSLGDLGVRANYAMTQGTGNFVVGGHGVVGGSQEEDADQWYVETTYDINRTTLGASYGEGSDDLSDEDTELTMLFARYRATDALTVMAEIQDYASSTPNSDYSAFILGSQFTF</sequence>
<feature type="domain" description="Porin" evidence="2">
    <location>
        <begin position="24"/>
        <end position="386"/>
    </location>
</feature>
<dbReference type="InterPro" id="IPR033900">
    <property type="entry name" value="Gram_neg_porin_domain"/>
</dbReference>
<dbReference type="RefSeq" id="WP_117617470.1">
    <property type="nucleotide sequence ID" value="NZ_CP101118.1"/>
</dbReference>
<feature type="signal peptide" evidence="1">
    <location>
        <begin position="1"/>
        <end position="38"/>
    </location>
</feature>
<dbReference type="Proteomes" id="UP001475781">
    <property type="component" value="Chromosome"/>
</dbReference>
<dbReference type="Gene3D" id="2.40.160.10">
    <property type="entry name" value="Porin"/>
    <property type="match status" value="1"/>
</dbReference>
<organism evidence="3 4">
    <name type="scientific">Marinobacter metalliresistant</name>
    <dbReference type="NCBI Taxonomy" id="2961995"/>
    <lineage>
        <taxon>Bacteria</taxon>
        <taxon>Pseudomonadati</taxon>
        <taxon>Pseudomonadota</taxon>
        <taxon>Gammaproteobacteria</taxon>
        <taxon>Pseudomonadales</taxon>
        <taxon>Marinobacteraceae</taxon>
        <taxon>Marinobacter</taxon>
    </lineage>
</organism>
<feature type="chain" id="PRO_5045191950" evidence="1">
    <location>
        <begin position="39"/>
        <end position="405"/>
    </location>
</feature>
<dbReference type="EMBL" id="CP101118">
    <property type="protein sequence ID" value="WZF89490.1"/>
    <property type="molecule type" value="Genomic_DNA"/>
</dbReference>
<evidence type="ECO:0000313" key="3">
    <source>
        <dbReference type="EMBL" id="WZF89490.1"/>
    </source>
</evidence>
<gene>
    <name evidence="3" type="ORF">NLK58_04580</name>
</gene>
<accession>A0ABZ2W565</accession>
<evidence type="ECO:0000259" key="2">
    <source>
        <dbReference type="Pfam" id="PF13609"/>
    </source>
</evidence>
<dbReference type="Pfam" id="PF13609">
    <property type="entry name" value="Porin_4"/>
    <property type="match status" value="1"/>
</dbReference>
<proteinExistence type="predicted"/>
<protein>
    <submittedName>
        <fullName evidence="3">Porin</fullName>
    </submittedName>
</protein>
<keyword evidence="1" id="KW-0732">Signal</keyword>
<name>A0ABZ2W565_9GAMM</name>